<gene>
    <name evidence="1" type="ORF">C7437_11221</name>
</gene>
<proteinExistence type="predicted"/>
<name>A0A2W7MC83_9BACI</name>
<organism evidence="1 2">
    <name type="scientific">Psychrobacillus insolitus</name>
    <dbReference type="NCBI Taxonomy" id="1461"/>
    <lineage>
        <taxon>Bacteria</taxon>
        <taxon>Bacillati</taxon>
        <taxon>Bacillota</taxon>
        <taxon>Bacilli</taxon>
        <taxon>Bacillales</taxon>
        <taxon>Bacillaceae</taxon>
        <taxon>Psychrobacillus</taxon>
    </lineage>
</organism>
<protein>
    <recommendedName>
        <fullName evidence="3">IS4 family transposase</fullName>
    </recommendedName>
</protein>
<sequence length="62" mass="6958">MSIISEELYLFAEELQTVLSPTVLQELANQVGFVQRLSKYKANELLALCTWLSHEVASTSLT</sequence>
<evidence type="ECO:0008006" key="3">
    <source>
        <dbReference type="Google" id="ProtNLM"/>
    </source>
</evidence>
<evidence type="ECO:0000313" key="1">
    <source>
        <dbReference type="EMBL" id="PZX02382.1"/>
    </source>
</evidence>
<comment type="caution">
    <text evidence="1">The sequence shown here is derived from an EMBL/GenBank/DDBJ whole genome shotgun (WGS) entry which is preliminary data.</text>
</comment>
<dbReference type="AlphaFoldDB" id="A0A2W7MC83"/>
<keyword evidence="2" id="KW-1185">Reference proteome</keyword>
<reference evidence="1 2" key="1">
    <citation type="submission" date="2018-06" db="EMBL/GenBank/DDBJ databases">
        <title>Genomic Encyclopedia of Type Strains, Phase IV (KMG-IV): sequencing the most valuable type-strain genomes for metagenomic binning, comparative biology and taxonomic classification.</title>
        <authorList>
            <person name="Goeker M."/>
        </authorList>
    </citation>
    <scope>NUCLEOTIDE SEQUENCE [LARGE SCALE GENOMIC DNA]</scope>
    <source>
        <strain evidence="1 2">DSM 5</strain>
    </source>
</reference>
<dbReference type="EMBL" id="QKZI01000012">
    <property type="protein sequence ID" value="PZX02382.1"/>
    <property type="molecule type" value="Genomic_DNA"/>
</dbReference>
<evidence type="ECO:0000313" key="2">
    <source>
        <dbReference type="Proteomes" id="UP000248646"/>
    </source>
</evidence>
<accession>A0A2W7MC83</accession>
<dbReference type="Proteomes" id="UP000248646">
    <property type="component" value="Unassembled WGS sequence"/>
</dbReference>